<feature type="compositionally biased region" description="Polar residues" evidence="1">
    <location>
        <begin position="167"/>
        <end position="180"/>
    </location>
</feature>
<feature type="compositionally biased region" description="Polar residues" evidence="1">
    <location>
        <begin position="32"/>
        <end position="46"/>
    </location>
</feature>
<feature type="compositionally biased region" description="Basic residues" evidence="1">
    <location>
        <begin position="300"/>
        <end position="314"/>
    </location>
</feature>
<feature type="region of interest" description="Disordered" evidence="1">
    <location>
        <begin position="98"/>
        <end position="122"/>
    </location>
</feature>
<dbReference type="AlphaFoldDB" id="A0A1X2IGC9"/>
<organism evidence="2 3">
    <name type="scientific">Absidia repens</name>
    <dbReference type="NCBI Taxonomy" id="90262"/>
    <lineage>
        <taxon>Eukaryota</taxon>
        <taxon>Fungi</taxon>
        <taxon>Fungi incertae sedis</taxon>
        <taxon>Mucoromycota</taxon>
        <taxon>Mucoromycotina</taxon>
        <taxon>Mucoromycetes</taxon>
        <taxon>Mucorales</taxon>
        <taxon>Cunninghamellaceae</taxon>
        <taxon>Absidia</taxon>
    </lineage>
</organism>
<sequence>MPFLSKGQPQPIMPLSRTSSFSATSSSASSSKYDNSTMVTSRNLQCMPSDDEDDFDDDEQDEEDDDDDDDDDLLLCDTIKQTFTSVDSDYRRKIENSKIIADKSSSQQKKQQQRNTTTTPDQQHHYYNQHLHHLQKQQHRHSIGLPIKTSRHRHHQPNRKSTDSHHLNTSSSHPISTPNQYRHHHPKSPIPAPLLSMDPTTPPLTPTTSINMSSFPGAISSSTQDYLRQRSSLSGVDLIMAREQQEQKKKKNKPKKKWDSAHAPIGGLLAQLPQQGQHTISFQQQQQQLQQQQMRTIPFQHHHHHQQQHAHRRSSNLMLPPSLLVLPRSPTSNMSRW</sequence>
<feature type="region of interest" description="Disordered" evidence="1">
    <location>
        <begin position="299"/>
        <end position="337"/>
    </location>
</feature>
<proteinExistence type="predicted"/>
<dbReference type="OrthoDB" id="10657970at2759"/>
<dbReference type="EMBL" id="MCGE01000011">
    <property type="protein sequence ID" value="ORZ16204.1"/>
    <property type="molecule type" value="Genomic_DNA"/>
</dbReference>
<keyword evidence="3" id="KW-1185">Reference proteome</keyword>
<reference evidence="2 3" key="1">
    <citation type="submission" date="2016-07" db="EMBL/GenBank/DDBJ databases">
        <title>Pervasive Adenine N6-methylation of Active Genes in Fungi.</title>
        <authorList>
            <consortium name="DOE Joint Genome Institute"/>
            <person name="Mondo S.J."/>
            <person name="Dannebaum R.O."/>
            <person name="Kuo R.C."/>
            <person name="Labutti K."/>
            <person name="Haridas S."/>
            <person name="Kuo A."/>
            <person name="Salamov A."/>
            <person name="Ahrendt S.R."/>
            <person name="Lipzen A."/>
            <person name="Sullivan W."/>
            <person name="Andreopoulos W.B."/>
            <person name="Clum A."/>
            <person name="Lindquist E."/>
            <person name="Daum C."/>
            <person name="Ramamoorthy G.K."/>
            <person name="Gryganskyi A."/>
            <person name="Culley D."/>
            <person name="Magnuson J.K."/>
            <person name="James T.Y."/>
            <person name="O'Malley M.A."/>
            <person name="Stajich J.E."/>
            <person name="Spatafora J.W."/>
            <person name="Visel A."/>
            <person name="Grigoriev I.V."/>
        </authorList>
    </citation>
    <scope>NUCLEOTIDE SEQUENCE [LARGE SCALE GENOMIC DNA]</scope>
    <source>
        <strain evidence="2 3">NRRL 1336</strain>
    </source>
</reference>
<dbReference type="Proteomes" id="UP000193560">
    <property type="component" value="Unassembled WGS sequence"/>
</dbReference>
<feature type="compositionally biased region" description="Low complexity" evidence="1">
    <location>
        <begin position="16"/>
        <end position="31"/>
    </location>
</feature>
<accession>A0A1X2IGC9</accession>
<evidence type="ECO:0000256" key="1">
    <source>
        <dbReference type="SAM" id="MobiDB-lite"/>
    </source>
</evidence>
<evidence type="ECO:0000313" key="3">
    <source>
        <dbReference type="Proteomes" id="UP000193560"/>
    </source>
</evidence>
<gene>
    <name evidence="2" type="ORF">BCR42DRAFT_414551</name>
</gene>
<dbReference type="STRING" id="90262.A0A1X2IGC9"/>
<feature type="region of interest" description="Disordered" evidence="1">
    <location>
        <begin position="1"/>
        <end position="72"/>
    </location>
</feature>
<feature type="compositionally biased region" description="Low complexity" evidence="1">
    <location>
        <begin position="315"/>
        <end position="337"/>
    </location>
</feature>
<feature type="compositionally biased region" description="Polar residues" evidence="1">
    <location>
        <begin position="209"/>
        <end position="223"/>
    </location>
</feature>
<feature type="region of interest" description="Disordered" evidence="1">
    <location>
        <begin position="150"/>
        <end position="223"/>
    </location>
</feature>
<protein>
    <submittedName>
        <fullName evidence="2">Uncharacterized protein</fullName>
    </submittedName>
</protein>
<feature type="compositionally biased region" description="Acidic residues" evidence="1">
    <location>
        <begin position="49"/>
        <end position="72"/>
    </location>
</feature>
<comment type="caution">
    <text evidence="2">The sequence shown here is derived from an EMBL/GenBank/DDBJ whole genome shotgun (WGS) entry which is preliminary data.</text>
</comment>
<evidence type="ECO:0000313" key="2">
    <source>
        <dbReference type="EMBL" id="ORZ16204.1"/>
    </source>
</evidence>
<name>A0A1X2IGC9_9FUNG</name>